<dbReference type="PROSITE" id="PS50865">
    <property type="entry name" value="ZF_MYND_2"/>
    <property type="match status" value="1"/>
</dbReference>
<sequence>MPCCAKCNKTHDTEAQMRKCCQDTYYCNRKCERADFQNHKASCLKPVFKVDKAPAPLDAPLMKKIYKSFHRLKRGDYLQGRPDTDVYKLLIDAYRLRMEDNDVYAGIHYEDSIYGDATDGLEGFRMFLDRAKVITHMMPSWWSDNKQAECEELGRQEGWSSLSEKIDATSVHEHYSDKFIDIQLRMLAEDIYGTGIGDRQTRLLRDKIMTIPNNTNTEIGASMRVSLSYHLLELFLWNNQAVGGFLPAELHGEANSLIDSVCASYVQRYLDSLWATISARVL</sequence>
<dbReference type="GO" id="GO:0008270">
    <property type="term" value="F:zinc ion binding"/>
    <property type="evidence" value="ECO:0007669"/>
    <property type="project" value="UniProtKB-KW"/>
</dbReference>
<evidence type="ECO:0000259" key="5">
    <source>
        <dbReference type="PROSITE" id="PS50865"/>
    </source>
</evidence>
<comment type="caution">
    <text evidence="6">The sequence shown here is derived from an EMBL/GenBank/DDBJ whole genome shotgun (WGS) entry which is preliminary data.</text>
</comment>
<accession>A0A4Z0YZL9</accession>
<keyword evidence="2 4" id="KW-0863">Zinc-finger</keyword>
<evidence type="ECO:0000256" key="3">
    <source>
        <dbReference type="ARBA" id="ARBA00022833"/>
    </source>
</evidence>
<evidence type="ECO:0000256" key="4">
    <source>
        <dbReference type="PROSITE-ProRule" id="PRU00134"/>
    </source>
</evidence>
<feature type="domain" description="MYND-type" evidence="5">
    <location>
        <begin position="4"/>
        <end position="43"/>
    </location>
</feature>
<dbReference type="InterPro" id="IPR002893">
    <property type="entry name" value="Znf_MYND"/>
</dbReference>
<evidence type="ECO:0000313" key="6">
    <source>
        <dbReference type="EMBL" id="TGJ84650.1"/>
    </source>
</evidence>
<dbReference type="Proteomes" id="UP000297716">
    <property type="component" value="Unassembled WGS sequence"/>
</dbReference>
<gene>
    <name evidence="6" type="ORF">E0Z10_g4125</name>
</gene>
<dbReference type="STRING" id="37992.A0A4Z0YZL9"/>
<evidence type="ECO:0000313" key="7">
    <source>
        <dbReference type="Proteomes" id="UP000297716"/>
    </source>
</evidence>
<dbReference type="EMBL" id="SKBN01000062">
    <property type="protein sequence ID" value="TGJ84650.1"/>
    <property type="molecule type" value="Genomic_DNA"/>
</dbReference>
<organism evidence="6 7">
    <name type="scientific">Xylaria hypoxylon</name>
    <dbReference type="NCBI Taxonomy" id="37992"/>
    <lineage>
        <taxon>Eukaryota</taxon>
        <taxon>Fungi</taxon>
        <taxon>Dikarya</taxon>
        <taxon>Ascomycota</taxon>
        <taxon>Pezizomycotina</taxon>
        <taxon>Sordariomycetes</taxon>
        <taxon>Xylariomycetidae</taxon>
        <taxon>Xylariales</taxon>
        <taxon>Xylariaceae</taxon>
        <taxon>Xylaria</taxon>
    </lineage>
</organism>
<keyword evidence="7" id="KW-1185">Reference proteome</keyword>
<keyword evidence="3" id="KW-0862">Zinc</keyword>
<keyword evidence="1" id="KW-0479">Metal-binding</keyword>
<dbReference type="OrthoDB" id="432970at2759"/>
<name>A0A4Z0YZL9_9PEZI</name>
<evidence type="ECO:0000256" key="1">
    <source>
        <dbReference type="ARBA" id="ARBA00022723"/>
    </source>
</evidence>
<proteinExistence type="predicted"/>
<protein>
    <recommendedName>
        <fullName evidence="5">MYND-type domain-containing protein</fullName>
    </recommendedName>
</protein>
<evidence type="ECO:0000256" key="2">
    <source>
        <dbReference type="ARBA" id="ARBA00022771"/>
    </source>
</evidence>
<reference evidence="6 7" key="1">
    <citation type="submission" date="2019-03" db="EMBL/GenBank/DDBJ databases">
        <title>Draft genome sequence of Xylaria hypoxylon DSM 108379, a ubiquitous saprotrophic-parasitic fungi on hardwood.</title>
        <authorList>
            <person name="Buettner E."/>
            <person name="Leonhardt S."/>
            <person name="Gebauer A.M."/>
            <person name="Liers C."/>
            <person name="Hofrichter M."/>
            <person name="Kellner H."/>
        </authorList>
    </citation>
    <scope>NUCLEOTIDE SEQUENCE [LARGE SCALE GENOMIC DNA]</scope>
    <source>
        <strain evidence="6 7">DSM 108379</strain>
    </source>
</reference>
<dbReference type="AlphaFoldDB" id="A0A4Z0YZL9"/>